<keyword evidence="2" id="KW-1185">Reference proteome</keyword>
<proteinExistence type="predicted"/>
<evidence type="ECO:0008006" key="3">
    <source>
        <dbReference type="Google" id="ProtNLM"/>
    </source>
</evidence>
<sequence>MRTPGTHTNGLAMPKGKGGFQAARVPAIKEEAKQCDFPWRDLFDAPLLDWLETFSRAHNTVKEIMFAAILPTVSALLGPNTCVKVFETYEEPVNIFLVCLAEPKAGKSQSMRLGCTEPLITFVEKEFKQNFWFSRLLQVE</sequence>
<gene>
    <name evidence="1" type="ORF">OS493_037938</name>
</gene>
<protein>
    <recommendedName>
        <fullName evidence="3">DUF3987 domain-containing protein</fullName>
    </recommendedName>
</protein>
<comment type="caution">
    <text evidence="1">The sequence shown here is derived from an EMBL/GenBank/DDBJ whole genome shotgun (WGS) entry which is preliminary data.</text>
</comment>
<dbReference type="AlphaFoldDB" id="A0A9W9ZV54"/>
<dbReference type="Proteomes" id="UP001163046">
    <property type="component" value="Unassembled WGS sequence"/>
</dbReference>
<dbReference type="EMBL" id="MU825476">
    <property type="protein sequence ID" value="KAJ7388386.1"/>
    <property type="molecule type" value="Genomic_DNA"/>
</dbReference>
<evidence type="ECO:0000313" key="2">
    <source>
        <dbReference type="Proteomes" id="UP001163046"/>
    </source>
</evidence>
<accession>A0A9W9ZV54</accession>
<evidence type="ECO:0000313" key="1">
    <source>
        <dbReference type="EMBL" id="KAJ7388386.1"/>
    </source>
</evidence>
<organism evidence="1 2">
    <name type="scientific">Desmophyllum pertusum</name>
    <dbReference type="NCBI Taxonomy" id="174260"/>
    <lineage>
        <taxon>Eukaryota</taxon>
        <taxon>Metazoa</taxon>
        <taxon>Cnidaria</taxon>
        <taxon>Anthozoa</taxon>
        <taxon>Hexacorallia</taxon>
        <taxon>Scleractinia</taxon>
        <taxon>Caryophylliina</taxon>
        <taxon>Caryophylliidae</taxon>
        <taxon>Desmophyllum</taxon>
    </lineage>
</organism>
<reference evidence="1" key="1">
    <citation type="submission" date="2023-01" db="EMBL/GenBank/DDBJ databases">
        <title>Genome assembly of the deep-sea coral Lophelia pertusa.</title>
        <authorList>
            <person name="Herrera S."/>
            <person name="Cordes E."/>
        </authorList>
    </citation>
    <scope>NUCLEOTIDE SEQUENCE</scope>
    <source>
        <strain evidence="1">USNM1676648</strain>
        <tissue evidence="1">Polyp</tissue>
    </source>
</reference>
<name>A0A9W9ZV54_9CNID</name>